<keyword evidence="1" id="KW-0547">Nucleotide-binding</keyword>
<dbReference type="AlphaFoldDB" id="A0A6A6NW80"/>
<protein>
    <submittedName>
        <fullName evidence="4">Uncharacterized protein</fullName>
    </submittedName>
</protein>
<dbReference type="InterPro" id="IPR013126">
    <property type="entry name" value="Hsp_70_fam"/>
</dbReference>
<name>A0A6A6NW80_9PEZI</name>
<evidence type="ECO:0000313" key="5">
    <source>
        <dbReference type="Proteomes" id="UP000799766"/>
    </source>
</evidence>
<organism evidence="4 5">
    <name type="scientific">Lineolata rhizophorae</name>
    <dbReference type="NCBI Taxonomy" id="578093"/>
    <lineage>
        <taxon>Eukaryota</taxon>
        <taxon>Fungi</taxon>
        <taxon>Dikarya</taxon>
        <taxon>Ascomycota</taxon>
        <taxon>Pezizomycotina</taxon>
        <taxon>Dothideomycetes</taxon>
        <taxon>Dothideomycetes incertae sedis</taxon>
        <taxon>Lineolatales</taxon>
        <taxon>Lineolataceae</taxon>
        <taxon>Lineolata</taxon>
    </lineage>
</organism>
<gene>
    <name evidence="4" type="ORF">BDY21DRAFT_54994</name>
</gene>
<keyword evidence="2" id="KW-0067">ATP-binding</keyword>
<keyword evidence="3" id="KW-0732">Signal</keyword>
<proteinExistence type="predicted"/>
<feature type="chain" id="PRO_5025519188" evidence="3">
    <location>
        <begin position="22"/>
        <end position="399"/>
    </location>
</feature>
<evidence type="ECO:0000256" key="2">
    <source>
        <dbReference type="ARBA" id="ARBA00022840"/>
    </source>
</evidence>
<dbReference type="GO" id="GO:0005524">
    <property type="term" value="F:ATP binding"/>
    <property type="evidence" value="ECO:0007669"/>
    <property type="project" value="UniProtKB-KW"/>
</dbReference>
<sequence>MKQSFVCTALVACSNWALGHAAALQADAHNYWLRLCTDCVPRELVHAPGVGFSLSTSSGTAAVRFHNGTIAPVARVVGSLEYQELMFHLADDPPSWPLNPWERLKDELRKAKRRLNKSRGLPATPEVGTLSSMIEALRNETESFLGHNVTSVVVSVPSLPTLRQGHEHIEDVQDAVEYAGLEALRPELEEIQAGFAGYGLGLCKHYVDIEACYRERLDMKMSDVLALSYDRYSLTLSRTLLTTPLRQRVQAHFAGDWSLGRQVLDTDLYWRAHPTEYWGTIGEFIYNKGTYRRPESIDVVLLLGECAADPDFIEVLQDVFRGSGRMTSPYYSHVLSGTASLGGQTNQGRLSANDTLYMAAKGAAEIAKRVQEAPPGCREPEFCRGNREDPEAFLVKQEL</sequence>
<dbReference type="EMBL" id="MU001684">
    <property type="protein sequence ID" value="KAF2456045.1"/>
    <property type="molecule type" value="Genomic_DNA"/>
</dbReference>
<accession>A0A6A6NW80</accession>
<dbReference type="Pfam" id="PF00012">
    <property type="entry name" value="HSP70"/>
    <property type="match status" value="1"/>
</dbReference>
<evidence type="ECO:0000256" key="1">
    <source>
        <dbReference type="ARBA" id="ARBA00022741"/>
    </source>
</evidence>
<reference evidence="4" key="1">
    <citation type="journal article" date="2020" name="Stud. Mycol.">
        <title>101 Dothideomycetes genomes: a test case for predicting lifestyles and emergence of pathogens.</title>
        <authorList>
            <person name="Haridas S."/>
            <person name="Albert R."/>
            <person name="Binder M."/>
            <person name="Bloem J."/>
            <person name="Labutti K."/>
            <person name="Salamov A."/>
            <person name="Andreopoulos B."/>
            <person name="Baker S."/>
            <person name="Barry K."/>
            <person name="Bills G."/>
            <person name="Bluhm B."/>
            <person name="Cannon C."/>
            <person name="Castanera R."/>
            <person name="Culley D."/>
            <person name="Daum C."/>
            <person name="Ezra D."/>
            <person name="Gonzalez J."/>
            <person name="Henrissat B."/>
            <person name="Kuo A."/>
            <person name="Liang C."/>
            <person name="Lipzen A."/>
            <person name="Lutzoni F."/>
            <person name="Magnuson J."/>
            <person name="Mondo S."/>
            <person name="Nolan M."/>
            <person name="Ohm R."/>
            <person name="Pangilinan J."/>
            <person name="Park H.-J."/>
            <person name="Ramirez L."/>
            <person name="Alfaro M."/>
            <person name="Sun H."/>
            <person name="Tritt A."/>
            <person name="Yoshinaga Y."/>
            <person name="Zwiers L.-H."/>
            <person name="Turgeon B."/>
            <person name="Goodwin S."/>
            <person name="Spatafora J."/>
            <person name="Crous P."/>
            <person name="Grigoriev I."/>
        </authorList>
    </citation>
    <scope>NUCLEOTIDE SEQUENCE</scope>
    <source>
        <strain evidence="4">ATCC 16933</strain>
    </source>
</reference>
<feature type="signal peptide" evidence="3">
    <location>
        <begin position="1"/>
        <end position="21"/>
    </location>
</feature>
<dbReference type="Proteomes" id="UP000799766">
    <property type="component" value="Unassembled WGS sequence"/>
</dbReference>
<evidence type="ECO:0000256" key="3">
    <source>
        <dbReference type="SAM" id="SignalP"/>
    </source>
</evidence>
<dbReference type="OrthoDB" id="3643156at2759"/>
<keyword evidence="5" id="KW-1185">Reference proteome</keyword>
<dbReference type="GO" id="GO:0140662">
    <property type="term" value="F:ATP-dependent protein folding chaperone"/>
    <property type="evidence" value="ECO:0007669"/>
    <property type="project" value="InterPro"/>
</dbReference>
<dbReference type="Gene3D" id="3.30.420.40">
    <property type="match status" value="1"/>
</dbReference>
<evidence type="ECO:0000313" key="4">
    <source>
        <dbReference type="EMBL" id="KAF2456045.1"/>
    </source>
</evidence>